<evidence type="ECO:0000256" key="3">
    <source>
        <dbReference type="SAM" id="SignalP"/>
    </source>
</evidence>
<feature type="chain" id="PRO_5042079320" description="Mid2 domain-containing protein" evidence="3">
    <location>
        <begin position="30"/>
        <end position="275"/>
    </location>
</feature>
<keyword evidence="5" id="KW-1185">Reference proteome</keyword>
<evidence type="ECO:0000313" key="4">
    <source>
        <dbReference type="EMBL" id="KAF8437944.1"/>
    </source>
</evidence>
<sequence length="275" mass="28825">MSPCRNLLSSLPILVTALFFVLAPVGIVAQSSGATCLPAFDWMINSKSQNPCLVAAYLLSVCAVSPISVPAIPPNYHYNGPYANGQSTCECNSVTYNAFSACALCQNATETNWSLWSFNCSTTYPGFYPPGIPSGTALPQWMFQDVTKTDVFNATLAQSVGDLPESTANQAQSTPTPTPPSTPTPTPSGGGSKIGAIVGGVVGGVVGLLFIVGLTAFLLKKYKKPPQPQSPMTVHIPSAVYTEGTSFGLSDADNPDIRLSNERGREGWPVNGLGI</sequence>
<evidence type="ECO:0000313" key="5">
    <source>
        <dbReference type="Proteomes" id="UP001194468"/>
    </source>
</evidence>
<dbReference type="AlphaFoldDB" id="A0AAD4BRI0"/>
<keyword evidence="2" id="KW-1133">Transmembrane helix</keyword>
<evidence type="ECO:0008006" key="6">
    <source>
        <dbReference type="Google" id="ProtNLM"/>
    </source>
</evidence>
<proteinExistence type="predicted"/>
<accession>A0AAD4BRI0</accession>
<organism evidence="4 5">
    <name type="scientific">Boletus edulis BED1</name>
    <dbReference type="NCBI Taxonomy" id="1328754"/>
    <lineage>
        <taxon>Eukaryota</taxon>
        <taxon>Fungi</taxon>
        <taxon>Dikarya</taxon>
        <taxon>Basidiomycota</taxon>
        <taxon>Agaricomycotina</taxon>
        <taxon>Agaricomycetes</taxon>
        <taxon>Agaricomycetidae</taxon>
        <taxon>Boletales</taxon>
        <taxon>Boletineae</taxon>
        <taxon>Boletaceae</taxon>
        <taxon>Boletoideae</taxon>
        <taxon>Boletus</taxon>
    </lineage>
</organism>
<comment type="caution">
    <text evidence="4">The sequence shown here is derived from an EMBL/GenBank/DDBJ whole genome shotgun (WGS) entry which is preliminary data.</text>
</comment>
<protein>
    <recommendedName>
        <fullName evidence="6">Mid2 domain-containing protein</fullName>
    </recommendedName>
</protein>
<reference evidence="4" key="2">
    <citation type="journal article" date="2020" name="Nat. Commun.">
        <title>Large-scale genome sequencing of mycorrhizal fungi provides insights into the early evolution of symbiotic traits.</title>
        <authorList>
            <person name="Miyauchi S."/>
            <person name="Kiss E."/>
            <person name="Kuo A."/>
            <person name="Drula E."/>
            <person name="Kohler A."/>
            <person name="Sanchez-Garcia M."/>
            <person name="Morin E."/>
            <person name="Andreopoulos B."/>
            <person name="Barry K.W."/>
            <person name="Bonito G."/>
            <person name="Buee M."/>
            <person name="Carver A."/>
            <person name="Chen C."/>
            <person name="Cichocki N."/>
            <person name="Clum A."/>
            <person name="Culley D."/>
            <person name="Crous P.W."/>
            <person name="Fauchery L."/>
            <person name="Girlanda M."/>
            <person name="Hayes R.D."/>
            <person name="Keri Z."/>
            <person name="LaButti K."/>
            <person name="Lipzen A."/>
            <person name="Lombard V."/>
            <person name="Magnuson J."/>
            <person name="Maillard F."/>
            <person name="Murat C."/>
            <person name="Nolan M."/>
            <person name="Ohm R.A."/>
            <person name="Pangilinan J."/>
            <person name="Pereira M.F."/>
            <person name="Perotto S."/>
            <person name="Peter M."/>
            <person name="Pfister S."/>
            <person name="Riley R."/>
            <person name="Sitrit Y."/>
            <person name="Stielow J.B."/>
            <person name="Szollosi G."/>
            <person name="Zifcakova L."/>
            <person name="Stursova M."/>
            <person name="Spatafora J.W."/>
            <person name="Tedersoo L."/>
            <person name="Vaario L.M."/>
            <person name="Yamada A."/>
            <person name="Yan M."/>
            <person name="Wang P."/>
            <person name="Xu J."/>
            <person name="Bruns T."/>
            <person name="Baldrian P."/>
            <person name="Vilgalys R."/>
            <person name="Dunand C."/>
            <person name="Henrissat B."/>
            <person name="Grigoriev I.V."/>
            <person name="Hibbett D."/>
            <person name="Nagy L.G."/>
            <person name="Martin F.M."/>
        </authorList>
    </citation>
    <scope>NUCLEOTIDE SEQUENCE</scope>
    <source>
        <strain evidence="4">BED1</strain>
    </source>
</reference>
<reference evidence="4" key="1">
    <citation type="submission" date="2019-10" db="EMBL/GenBank/DDBJ databases">
        <authorList>
            <consortium name="DOE Joint Genome Institute"/>
            <person name="Kuo A."/>
            <person name="Miyauchi S."/>
            <person name="Kiss E."/>
            <person name="Drula E."/>
            <person name="Kohler A."/>
            <person name="Sanchez-Garcia M."/>
            <person name="Andreopoulos B."/>
            <person name="Barry K.W."/>
            <person name="Bonito G."/>
            <person name="Buee M."/>
            <person name="Carver A."/>
            <person name="Chen C."/>
            <person name="Cichocki N."/>
            <person name="Clum A."/>
            <person name="Culley D."/>
            <person name="Crous P.W."/>
            <person name="Fauchery L."/>
            <person name="Girlanda M."/>
            <person name="Hayes R."/>
            <person name="Keri Z."/>
            <person name="LaButti K."/>
            <person name="Lipzen A."/>
            <person name="Lombard V."/>
            <person name="Magnuson J."/>
            <person name="Maillard F."/>
            <person name="Morin E."/>
            <person name="Murat C."/>
            <person name="Nolan M."/>
            <person name="Ohm R."/>
            <person name="Pangilinan J."/>
            <person name="Pereira M."/>
            <person name="Perotto S."/>
            <person name="Peter M."/>
            <person name="Riley R."/>
            <person name="Sitrit Y."/>
            <person name="Stielow B."/>
            <person name="Szollosi G."/>
            <person name="Zifcakova L."/>
            <person name="Stursova M."/>
            <person name="Spatafora J.W."/>
            <person name="Tedersoo L."/>
            <person name="Vaario L.-M."/>
            <person name="Yamada A."/>
            <person name="Yan M."/>
            <person name="Wang P."/>
            <person name="Xu J."/>
            <person name="Bruns T."/>
            <person name="Baldrian P."/>
            <person name="Vilgalys R."/>
            <person name="Henrissat B."/>
            <person name="Grigoriev I.V."/>
            <person name="Hibbett D."/>
            <person name="Nagy L.G."/>
            <person name="Martin F.M."/>
        </authorList>
    </citation>
    <scope>NUCLEOTIDE SEQUENCE</scope>
    <source>
        <strain evidence="4">BED1</strain>
    </source>
</reference>
<dbReference type="Gene3D" id="1.20.5.510">
    <property type="entry name" value="Single helix bin"/>
    <property type="match status" value="1"/>
</dbReference>
<keyword evidence="2" id="KW-0472">Membrane</keyword>
<gene>
    <name evidence="4" type="ORF">L210DRAFT_2295759</name>
</gene>
<feature type="compositionally biased region" description="Pro residues" evidence="1">
    <location>
        <begin position="176"/>
        <end position="186"/>
    </location>
</feature>
<feature type="region of interest" description="Disordered" evidence="1">
    <location>
        <begin position="165"/>
        <end position="191"/>
    </location>
</feature>
<keyword evidence="2" id="KW-0812">Transmembrane</keyword>
<feature type="transmembrane region" description="Helical" evidence="2">
    <location>
        <begin position="194"/>
        <end position="219"/>
    </location>
</feature>
<dbReference type="Proteomes" id="UP001194468">
    <property type="component" value="Unassembled WGS sequence"/>
</dbReference>
<evidence type="ECO:0000256" key="2">
    <source>
        <dbReference type="SAM" id="Phobius"/>
    </source>
</evidence>
<keyword evidence="3" id="KW-0732">Signal</keyword>
<name>A0AAD4BRI0_BOLED</name>
<dbReference type="EMBL" id="WHUW01000017">
    <property type="protein sequence ID" value="KAF8437944.1"/>
    <property type="molecule type" value="Genomic_DNA"/>
</dbReference>
<feature type="signal peptide" evidence="3">
    <location>
        <begin position="1"/>
        <end position="29"/>
    </location>
</feature>
<evidence type="ECO:0000256" key="1">
    <source>
        <dbReference type="SAM" id="MobiDB-lite"/>
    </source>
</evidence>